<dbReference type="SMART" id="SM00073">
    <property type="entry name" value="HPT"/>
    <property type="match status" value="1"/>
</dbReference>
<evidence type="ECO:0000256" key="7">
    <source>
        <dbReference type="SAM" id="MobiDB-lite"/>
    </source>
</evidence>
<evidence type="ECO:0000259" key="8">
    <source>
        <dbReference type="PROSITE" id="PS50109"/>
    </source>
</evidence>
<dbReference type="PROSITE" id="PS50109">
    <property type="entry name" value="HIS_KIN"/>
    <property type="match status" value="1"/>
</dbReference>
<keyword evidence="3 6" id="KW-0597">Phosphoprotein</keyword>
<evidence type="ECO:0000313" key="11">
    <source>
        <dbReference type="EMBL" id="PRQ10171.1"/>
    </source>
</evidence>
<evidence type="ECO:0000256" key="4">
    <source>
        <dbReference type="ARBA" id="ARBA00022679"/>
    </source>
</evidence>
<dbReference type="OrthoDB" id="9803176at2"/>
<dbReference type="EMBL" id="PVNL01000002">
    <property type="protein sequence ID" value="PRQ10171.1"/>
    <property type="molecule type" value="Genomic_DNA"/>
</dbReference>
<gene>
    <name evidence="11" type="primary">cheA_1</name>
    <name evidence="11" type="ORF">ENSA7_01200</name>
</gene>
<evidence type="ECO:0000259" key="10">
    <source>
        <dbReference type="PROSITE" id="PS50894"/>
    </source>
</evidence>
<dbReference type="Pfam" id="PF01627">
    <property type="entry name" value="Hpt"/>
    <property type="match status" value="1"/>
</dbReference>
<dbReference type="InterPro" id="IPR036061">
    <property type="entry name" value="CheW-like_dom_sf"/>
</dbReference>
<dbReference type="SMART" id="SM01231">
    <property type="entry name" value="H-kinase_dim"/>
    <property type="match status" value="1"/>
</dbReference>
<dbReference type="Gene3D" id="1.20.120.160">
    <property type="entry name" value="HPT domain"/>
    <property type="match status" value="1"/>
</dbReference>
<dbReference type="Proteomes" id="UP000238823">
    <property type="component" value="Unassembled WGS sequence"/>
</dbReference>
<dbReference type="InterPro" id="IPR036890">
    <property type="entry name" value="HATPase_C_sf"/>
</dbReference>
<feature type="region of interest" description="Disordered" evidence="7">
    <location>
        <begin position="240"/>
        <end position="263"/>
    </location>
</feature>
<dbReference type="InterPro" id="IPR036097">
    <property type="entry name" value="HisK_dim/P_sf"/>
</dbReference>
<dbReference type="Pfam" id="PF02895">
    <property type="entry name" value="H-kinase_dim"/>
    <property type="match status" value="1"/>
</dbReference>
<evidence type="ECO:0000259" key="9">
    <source>
        <dbReference type="PROSITE" id="PS50851"/>
    </source>
</evidence>
<feature type="domain" description="HPt" evidence="10">
    <location>
        <begin position="7"/>
        <end position="105"/>
    </location>
</feature>
<feature type="modified residue" description="Phosphohistidine" evidence="6">
    <location>
        <position position="48"/>
    </location>
</feature>
<evidence type="ECO:0000256" key="3">
    <source>
        <dbReference type="ARBA" id="ARBA00022553"/>
    </source>
</evidence>
<evidence type="ECO:0000256" key="1">
    <source>
        <dbReference type="ARBA" id="ARBA00000085"/>
    </source>
</evidence>
<dbReference type="InterPro" id="IPR008207">
    <property type="entry name" value="Sig_transdc_His_kin_Hpt_dom"/>
</dbReference>
<feature type="domain" description="CheW-like" evidence="9">
    <location>
        <begin position="528"/>
        <end position="667"/>
    </location>
</feature>
<dbReference type="InterPro" id="IPR004105">
    <property type="entry name" value="CheA-like_dim"/>
</dbReference>
<dbReference type="Gene3D" id="3.30.565.10">
    <property type="entry name" value="Histidine kinase-like ATPase, C-terminal domain"/>
    <property type="match status" value="1"/>
</dbReference>
<dbReference type="SUPFAM" id="SSF47226">
    <property type="entry name" value="Histidine-containing phosphotransfer domain, HPT domain"/>
    <property type="match status" value="1"/>
</dbReference>
<feature type="domain" description="Histidine kinase" evidence="8">
    <location>
        <begin position="285"/>
        <end position="526"/>
    </location>
</feature>
<dbReference type="GO" id="GO:0000155">
    <property type="term" value="F:phosphorelay sensor kinase activity"/>
    <property type="evidence" value="ECO:0007669"/>
    <property type="project" value="InterPro"/>
</dbReference>
<organism evidence="11 12">
    <name type="scientific">Enhygromyxa salina</name>
    <dbReference type="NCBI Taxonomy" id="215803"/>
    <lineage>
        <taxon>Bacteria</taxon>
        <taxon>Pseudomonadati</taxon>
        <taxon>Myxococcota</taxon>
        <taxon>Polyangia</taxon>
        <taxon>Nannocystales</taxon>
        <taxon>Nannocystaceae</taxon>
        <taxon>Enhygromyxa</taxon>
    </lineage>
</organism>
<evidence type="ECO:0000256" key="5">
    <source>
        <dbReference type="ARBA" id="ARBA00022777"/>
    </source>
</evidence>
<dbReference type="FunFam" id="3.30.565.10:FF:000016">
    <property type="entry name" value="Chemotaxis protein CheA, putative"/>
    <property type="match status" value="1"/>
</dbReference>
<evidence type="ECO:0000256" key="2">
    <source>
        <dbReference type="ARBA" id="ARBA00012438"/>
    </source>
</evidence>
<dbReference type="PANTHER" id="PTHR43395">
    <property type="entry name" value="SENSOR HISTIDINE KINASE CHEA"/>
    <property type="match status" value="1"/>
</dbReference>
<evidence type="ECO:0000256" key="6">
    <source>
        <dbReference type="PROSITE-ProRule" id="PRU00110"/>
    </source>
</evidence>
<dbReference type="Pfam" id="PF01584">
    <property type="entry name" value="CheW"/>
    <property type="match status" value="1"/>
</dbReference>
<dbReference type="SUPFAM" id="SSF47384">
    <property type="entry name" value="Homodimeric domain of signal transducing histidine kinase"/>
    <property type="match status" value="1"/>
</dbReference>
<dbReference type="RefSeq" id="WP_106087233.1">
    <property type="nucleotide sequence ID" value="NZ_PVNL01000002.1"/>
</dbReference>
<dbReference type="CDD" id="cd00731">
    <property type="entry name" value="CheA_reg"/>
    <property type="match status" value="1"/>
</dbReference>
<reference evidence="11 12" key="1">
    <citation type="submission" date="2018-03" db="EMBL/GenBank/DDBJ databases">
        <title>Draft Genome Sequences of the Obligatory Marine Myxobacteria Enhygromyxa salina SWB007.</title>
        <authorList>
            <person name="Poehlein A."/>
            <person name="Moghaddam J.A."/>
            <person name="Harms H."/>
            <person name="Alanjari M."/>
            <person name="Koenig G.M."/>
            <person name="Daniel R."/>
            <person name="Schaeberle T.F."/>
        </authorList>
    </citation>
    <scope>NUCLEOTIDE SEQUENCE [LARGE SCALE GENOMIC DNA]</scope>
    <source>
        <strain evidence="11 12">SWB007</strain>
    </source>
</reference>
<dbReference type="PANTHER" id="PTHR43395:SF1">
    <property type="entry name" value="CHEMOTAXIS PROTEIN CHEA"/>
    <property type="match status" value="1"/>
</dbReference>
<dbReference type="Gene3D" id="2.30.30.40">
    <property type="entry name" value="SH3 Domains"/>
    <property type="match status" value="1"/>
</dbReference>
<dbReference type="CDD" id="cd00088">
    <property type="entry name" value="HPT"/>
    <property type="match status" value="1"/>
</dbReference>
<dbReference type="SMART" id="SM00387">
    <property type="entry name" value="HATPase_c"/>
    <property type="match status" value="1"/>
</dbReference>
<dbReference type="InterPro" id="IPR004358">
    <property type="entry name" value="Sig_transdc_His_kin-like_C"/>
</dbReference>
<name>A0A2S9YYK1_9BACT</name>
<accession>A0A2S9YYK1</accession>
<dbReference type="InterPro" id="IPR005467">
    <property type="entry name" value="His_kinase_dom"/>
</dbReference>
<protein>
    <recommendedName>
        <fullName evidence="2">histidine kinase</fullName>
        <ecNumber evidence="2">2.7.13.3</ecNumber>
    </recommendedName>
</protein>
<keyword evidence="4 11" id="KW-0808">Transferase</keyword>
<sequence>MSSSLDSLSEVQEQIEAFSSRIIELEGQLRDGEALDPALLDAAFRAVHTLKAGANLLDALKLEKVSHELESTLDALRLGKLVFDEGTSSLLFAASDLFDELVRQVVDPAAPSVDIEPFLAKLAALAQAPARVEPDDLLAWLDGSIRAVLTEFEEFRLRENVRLGRRICRVSATFDLMAVDVGIGALKDELKRFGEVLTCLPSPDSASDDRIGLDFILGSDRSPTDIATGIQGRGAVVEPLFPADTEPAPPEPAAAEDDPKGDQLSIKNLSQTVRVDLRRLDQLMKLVGELSLAHTNLDAGLERMAPTQVTHELRREFRDQLRVMNRRLGLLQEAVLEVRMIPLGQVFSELERLAHKVARKLGKEIRLDISGAETELDKVIVDSLSRSMLHMINNAIDHGVESVDERLARGKPRAGRVVLSAHQRGNRVVIELSDDGRGMDWRAIRDRAVTRGFISREAAAALNPAQALNLIFMPGFSTKDTATTTAGRGVGMDVVKTNIAKHSGMIDVSSQLGVGSRLRVTLPTTMAIIQALVIEAAGQTFCIPLNSVLESIMIRPQEVHTIEGHEVVSIRGRTLPLLQLARVFELEPAGRTRQRDGHDHLYVVVVGLAEHRIGLVVDELRGQQDVVSKPVGKALEQIPGISGATELGDNRTVLLLDVGTLVAEAVST</sequence>
<dbReference type="Pfam" id="PF02518">
    <property type="entry name" value="HATPase_c"/>
    <property type="match status" value="1"/>
</dbReference>
<dbReference type="PRINTS" id="PR00344">
    <property type="entry name" value="BCTRLSENSOR"/>
</dbReference>
<dbReference type="SUPFAM" id="SSF50341">
    <property type="entry name" value="CheW-like"/>
    <property type="match status" value="1"/>
</dbReference>
<dbReference type="GO" id="GO:0005737">
    <property type="term" value="C:cytoplasm"/>
    <property type="evidence" value="ECO:0007669"/>
    <property type="project" value="InterPro"/>
</dbReference>
<dbReference type="InterPro" id="IPR051315">
    <property type="entry name" value="Bact_Chemotaxis_CheA"/>
</dbReference>
<dbReference type="PROSITE" id="PS50851">
    <property type="entry name" value="CHEW"/>
    <property type="match status" value="1"/>
</dbReference>
<dbReference type="EC" id="2.7.13.3" evidence="2"/>
<evidence type="ECO:0000313" key="12">
    <source>
        <dbReference type="Proteomes" id="UP000238823"/>
    </source>
</evidence>
<dbReference type="InterPro" id="IPR037006">
    <property type="entry name" value="CheA-like_homodim_sf"/>
</dbReference>
<dbReference type="InterPro" id="IPR002545">
    <property type="entry name" value="CheW-lke_dom"/>
</dbReference>
<proteinExistence type="predicted"/>
<dbReference type="Gene3D" id="1.10.287.560">
    <property type="entry name" value="Histidine kinase CheA-like, homodimeric domain"/>
    <property type="match status" value="1"/>
</dbReference>
<dbReference type="PROSITE" id="PS50894">
    <property type="entry name" value="HPT"/>
    <property type="match status" value="1"/>
</dbReference>
<dbReference type="AlphaFoldDB" id="A0A2S9YYK1"/>
<keyword evidence="5" id="KW-0418">Kinase</keyword>
<dbReference type="SMART" id="SM00260">
    <property type="entry name" value="CheW"/>
    <property type="match status" value="1"/>
</dbReference>
<comment type="caution">
    <text evidence="11">The sequence shown here is derived from an EMBL/GenBank/DDBJ whole genome shotgun (WGS) entry which is preliminary data.</text>
</comment>
<dbReference type="GO" id="GO:0006935">
    <property type="term" value="P:chemotaxis"/>
    <property type="evidence" value="ECO:0007669"/>
    <property type="project" value="InterPro"/>
</dbReference>
<comment type="catalytic activity">
    <reaction evidence="1">
        <text>ATP + protein L-histidine = ADP + protein N-phospho-L-histidine.</text>
        <dbReference type="EC" id="2.7.13.3"/>
    </reaction>
</comment>
<dbReference type="InterPro" id="IPR003594">
    <property type="entry name" value="HATPase_dom"/>
</dbReference>
<dbReference type="InterPro" id="IPR036641">
    <property type="entry name" value="HPT_dom_sf"/>
</dbReference>
<dbReference type="SUPFAM" id="SSF55874">
    <property type="entry name" value="ATPase domain of HSP90 chaperone/DNA topoisomerase II/histidine kinase"/>
    <property type="match status" value="1"/>
</dbReference>